<evidence type="ECO:0000256" key="2">
    <source>
        <dbReference type="ARBA" id="ARBA00022475"/>
    </source>
</evidence>
<feature type="transmembrane region" description="Helical" evidence="10">
    <location>
        <begin position="263"/>
        <end position="290"/>
    </location>
</feature>
<evidence type="ECO:0000256" key="7">
    <source>
        <dbReference type="ARBA" id="ARBA00023170"/>
    </source>
</evidence>
<evidence type="ECO:0000256" key="4">
    <source>
        <dbReference type="ARBA" id="ARBA00022989"/>
    </source>
</evidence>
<comment type="subcellular location">
    <subcellularLocation>
        <location evidence="1">Cell membrane</location>
        <topology evidence="1">Multi-pass membrane protein</topology>
    </subcellularLocation>
</comment>
<evidence type="ECO:0000259" key="11">
    <source>
        <dbReference type="PROSITE" id="PS50262"/>
    </source>
</evidence>
<dbReference type="PRINTS" id="PR00237">
    <property type="entry name" value="GPCRRHODOPSN"/>
</dbReference>
<dbReference type="CDD" id="cd00637">
    <property type="entry name" value="7tm_classA_rhodopsin-like"/>
    <property type="match status" value="1"/>
</dbReference>
<organism evidence="12 13">
    <name type="scientific">Holothuria leucospilota</name>
    <name type="common">Black long sea cucumber</name>
    <name type="synonym">Mertensiothuria leucospilota</name>
    <dbReference type="NCBI Taxonomy" id="206669"/>
    <lineage>
        <taxon>Eukaryota</taxon>
        <taxon>Metazoa</taxon>
        <taxon>Echinodermata</taxon>
        <taxon>Eleutherozoa</taxon>
        <taxon>Echinozoa</taxon>
        <taxon>Holothuroidea</taxon>
        <taxon>Aspidochirotacea</taxon>
        <taxon>Aspidochirotida</taxon>
        <taxon>Holothuriidae</taxon>
        <taxon>Holothuria</taxon>
    </lineage>
</organism>
<evidence type="ECO:0000256" key="1">
    <source>
        <dbReference type="ARBA" id="ARBA00004651"/>
    </source>
</evidence>
<keyword evidence="6 10" id="KW-0472">Membrane</keyword>
<accession>A0A9Q0YLE9</accession>
<dbReference type="InterPro" id="IPR000276">
    <property type="entry name" value="GPCR_Rhodpsn"/>
</dbReference>
<dbReference type="GO" id="GO:0005886">
    <property type="term" value="C:plasma membrane"/>
    <property type="evidence" value="ECO:0007669"/>
    <property type="project" value="UniProtKB-SubCell"/>
</dbReference>
<feature type="domain" description="G-protein coupled receptors family 1 profile" evidence="11">
    <location>
        <begin position="42"/>
        <end position="320"/>
    </location>
</feature>
<protein>
    <submittedName>
        <fullName evidence="12">Beta-1 adrenergic receptor</fullName>
    </submittedName>
</protein>
<feature type="transmembrane region" description="Helical" evidence="10">
    <location>
        <begin position="140"/>
        <end position="164"/>
    </location>
</feature>
<gene>
    <name evidence="12" type="ORF">HOLleu_34552</name>
</gene>
<keyword evidence="13" id="KW-1185">Reference proteome</keyword>
<name>A0A9Q0YLE9_HOLLE</name>
<keyword evidence="4 10" id="KW-1133">Transmembrane helix</keyword>
<keyword evidence="7 12" id="KW-0675">Receptor</keyword>
<evidence type="ECO:0000256" key="3">
    <source>
        <dbReference type="ARBA" id="ARBA00022692"/>
    </source>
</evidence>
<dbReference type="Pfam" id="PF00001">
    <property type="entry name" value="7tm_1"/>
    <property type="match status" value="1"/>
</dbReference>
<dbReference type="InterPro" id="IPR017452">
    <property type="entry name" value="GPCR_Rhodpsn_7TM"/>
</dbReference>
<evidence type="ECO:0000256" key="6">
    <source>
        <dbReference type="ARBA" id="ARBA00023136"/>
    </source>
</evidence>
<dbReference type="SUPFAM" id="SSF81321">
    <property type="entry name" value="Family A G protein-coupled receptor-like"/>
    <property type="match status" value="1"/>
</dbReference>
<feature type="transmembrane region" description="Helical" evidence="10">
    <location>
        <begin position="62"/>
        <end position="83"/>
    </location>
</feature>
<sequence length="346" mass="38704">MELTAATVASTTDKVSFEGHSITISVIVVLLACIVIFIGIPSNIALIFAVALSPKIRNLNNFIVANISFSGLVQLVTVIPWQLPSIISGTWPFKPWFCKGTFLISFITVDALVNNMAILAIYRYFVVVRRRNYFLRKKRVVMTMVFIGWLIAITIPSVLMLVFFETSFIPEYGRCTQDQNDIKTAILYKFMTAAGILKGFVPLLFAYVRIFWEVRKHSMAVKSEGFDSQPSGRLGSQSHAQARGTNSGGQDISRPRLLTQREVTITFICALNFLLFIICYGPIIIATAIFDGKGEGVPGDLQKMCTLMYWIGNTLNPVSYAIIHKDTRTALFAFIRKTLCRRSPGR</sequence>
<evidence type="ECO:0000256" key="8">
    <source>
        <dbReference type="ARBA" id="ARBA00023224"/>
    </source>
</evidence>
<dbReference type="PANTHER" id="PTHR24228:SF59">
    <property type="entry name" value="NEUROPEPTIDE RECEPTOR 15"/>
    <property type="match status" value="1"/>
</dbReference>
<evidence type="ECO:0000313" key="12">
    <source>
        <dbReference type="EMBL" id="KAJ8024607.1"/>
    </source>
</evidence>
<feature type="transmembrane region" description="Helical" evidence="10">
    <location>
        <begin position="22"/>
        <end position="50"/>
    </location>
</feature>
<keyword evidence="5" id="KW-0297">G-protein coupled receptor</keyword>
<evidence type="ECO:0000256" key="10">
    <source>
        <dbReference type="SAM" id="Phobius"/>
    </source>
</evidence>
<comment type="caution">
    <text evidence="12">The sequence shown here is derived from an EMBL/GenBank/DDBJ whole genome shotgun (WGS) entry which is preliminary data.</text>
</comment>
<proteinExistence type="predicted"/>
<dbReference type="GO" id="GO:0004930">
    <property type="term" value="F:G protein-coupled receptor activity"/>
    <property type="evidence" value="ECO:0007669"/>
    <property type="project" value="UniProtKB-KW"/>
</dbReference>
<feature type="transmembrane region" description="Helical" evidence="10">
    <location>
        <begin position="103"/>
        <end position="128"/>
    </location>
</feature>
<reference evidence="12" key="1">
    <citation type="submission" date="2021-10" db="EMBL/GenBank/DDBJ databases">
        <title>Tropical sea cucumber genome reveals ecological adaptation and Cuvierian tubules defense mechanism.</title>
        <authorList>
            <person name="Chen T."/>
        </authorList>
    </citation>
    <scope>NUCLEOTIDE SEQUENCE</scope>
    <source>
        <strain evidence="12">Nanhai2018</strain>
        <tissue evidence="12">Muscle</tissue>
    </source>
</reference>
<dbReference type="PROSITE" id="PS50262">
    <property type="entry name" value="G_PROTEIN_RECEP_F1_2"/>
    <property type="match status" value="1"/>
</dbReference>
<evidence type="ECO:0000256" key="9">
    <source>
        <dbReference type="SAM" id="MobiDB-lite"/>
    </source>
</evidence>
<dbReference type="EMBL" id="JAIZAY010000018">
    <property type="protein sequence ID" value="KAJ8024607.1"/>
    <property type="molecule type" value="Genomic_DNA"/>
</dbReference>
<dbReference type="Proteomes" id="UP001152320">
    <property type="component" value="Chromosome 18"/>
</dbReference>
<evidence type="ECO:0000256" key="5">
    <source>
        <dbReference type="ARBA" id="ARBA00023040"/>
    </source>
</evidence>
<feature type="region of interest" description="Disordered" evidence="9">
    <location>
        <begin position="225"/>
        <end position="253"/>
    </location>
</feature>
<dbReference type="OrthoDB" id="10044919at2759"/>
<feature type="transmembrane region" description="Helical" evidence="10">
    <location>
        <begin position="190"/>
        <end position="212"/>
    </location>
</feature>
<keyword evidence="2" id="KW-1003">Cell membrane</keyword>
<keyword evidence="3 10" id="KW-0812">Transmembrane</keyword>
<dbReference type="PANTHER" id="PTHR24228">
    <property type="entry name" value="B2 BRADYKININ RECEPTOR/ANGIOTENSIN II RECEPTOR"/>
    <property type="match status" value="1"/>
</dbReference>
<evidence type="ECO:0000313" key="13">
    <source>
        <dbReference type="Proteomes" id="UP001152320"/>
    </source>
</evidence>
<dbReference type="Gene3D" id="1.20.1070.10">
    <property type="entry name" value="Rhodopsin 7-helix transmembrane proteins"/>
    <property type="match status" value="1"/>
</dbReference>
<keyword evidence="8" id="KW-0807">Transducer</keyword>
<dbReference type="AlphaFoldDB" id="A0A9Q0YLE9"/>
<feature type="compositionally biased region" description="Polar residues" evidence="9">
    <location>
        <begin position="226"/>
        <end position="250"/>
    </location>
</feature>